<proteinExistence type="inferred from homology"/>
<dbReference type="EMBL" id="VIIS01001655">
    <property type="protein sequence ID" value="KAF0294837.1"/>
    <property type="molecule type" value="Genomic_DNA"/>
</dbReference>
<evidence type="ECO:0000256" key="1">
    <source>
        <dbReference type="ARBA" id="ARBA00008455"/>
    </source>
</evidence>
<dbReference type="Gene3D" id="3.90.70.10">
    <property type="entry name" value="Cysteine proteinases"/>
    <property type="match status" value="1"/>
</dbReference>
<comment type="similarity">
    <text evidence="1">Belongs to the peptidase C1 family.</text>
</comment>
<protein>
    <submittedName>
        <fullName evidence="3">Cysteine proteinase</fullName>
    </submittedName>
</protein>
<dbReference type="AlphaFoldDB" id="A0A6A4VEL6"/>
<evidence type="ECO:0000313" key="4">
    <source>
        <dbReference type="Proteomes" id="UP000440578"/>
    </source>
</evidence>
<dbReference type="InterPro" id="IPR013128">
    <property type="entry name" value="Peptidase_C1A"/>
</dbReference>
<dbReference type="InterPro" id="IPR038765">
    <property type="entry name" value="Papain-like_cys_pep_sf"/>
</dbReference>
<comment type="caution">
    <text evidence="3">The sequence shown here is derived from an EMBL/GenBank/DDBJ whole genome shotgun (WGS) entry which is preliminary data.</text>
</comment>
<gene>
    <name evidence="3" type="primary">CYSP_1</name>
    <name evidence="3" type="ORF">FJT64_007549</name>
</gene>
<dbReference type="PANTHER" id="PTHR12411">
    <property type="entry name" value="CYSTEINE PROTEASE FAMILY C1-RELATED"/>
    <property type="match status" value="1"/>
</dbReference>
<name>A0A6A4VEL6_AMPAM</name>
<feature type="domain" description="Peptidase C1A papain C-terminal" evidence="2">
    <location>
        <begin position="37"/>
        <end position="94"/>
    </location>
</feature>
<dbReference type="GO" id="GO:0008234">
    <property type="term" value="F:cysteine-type peptidase activity"/>
    <property type="evidence" value="ECO:0007669"/>
    <property type="project" value="InterPro"/>
</dbReference>
<dbReference type="Pfam" id="PF00112">
    <property type="entry name" value="Peptidase_C1"/>
    <property type="match status" value="1"/>
</dbReference>
<evidence type="ECO:0000259" key="2">
    <source>
        <dbReference type="Pfam" id="PF00112"/>
    </source>
</evidence>
<evidence type="ECO:0000313" key="3">
    <source>
        <dbReference type="EMBL" id="KAF0294837.1"/>
    </source>
</evidence>
<dbReference type="InterPro" id="IPR000668">
    <property type="entry name" value="Peptidase_C1A_C"/>
</dbReference>
<organism evidence="3 4">
    <name type="scientific">Amphibalanus amphitrite</name>
    <name type="common">Striped barnacle</name>
    <name type="synonym">Balanus amphitrite</name>
    <dbReference type="NCBI Taxonomy" id="1232801"/>
    <lineage>
        <taxon>Eukaryota</taxon>
        <taxon>Metazoa</taxon>
        <taxon>Ecdysozoa</taxon>
        <taxon>Arthropoda</taxon>
        <taxon>Crustacea</taxon>
        <taxon>Multicrustacea</taxon>
        <taxon>Cirripedia</taxon>
        <taxon>Thoracica</taxon>
        <taxon>Thoracicalcarea</taxon>
        <taxon>Balanomorpha</taxon>
        <taxon>Balanoidea</taxon>
        <taxon>Balanidae</taxon>
        <taxon>Amphibalaninae</taxon>
        <taxon>Amphibalanus</taxon>
    </lineage>
</organism>
<reference evidence="3 4" key="1">
    <citation type="submission" date="2019-07" db="EMBL/GenBank/DDBJ databases">
        <title>Draft genome assembly of a fouling barnacle, Amphibalanus amphitrite (Darwin, 1854): The first reference genome for Thecostraca.</title>
        <authorList>
            <person name="Kim W."/>
        </authorList>
    </citation>
    <scope>NUCLEOTIDE SEQUENCE [LARGE SCALE GENOMIC DNA]</scope>
    <source>
        <strain evidence="3">SNU_AA5</strain>
        <tissue evidence="3">Soma without cirri and trophi</tissue>
    </source>
</reference>
<keyword evidence="4" id="KW-1185">Reference proteome</keyword>
<dbReference type="GO" id="GO:0006508">
    <property type="term" value="P:proteolysis"/>
    <property type="evidence" value="ECO:0007669"/>
    <property type="project" value="InterPro"/>
</dbReference>
<sequence length="95" mass="10367">MLHQFYEQRLLAPVAPAARPPGHSARAAGVWLWTGGSKDWRDEGAVTPVRYRTDRCGSGGRWAFAAADTVESAWKIAGNPLVVLSEQQLIDCSTE</sequence>
<accession>A0A6A4VEL6</accession>
<dbReference type="Proteomes" id="UP000440578">
    <property type="component" value="Unassembled WGS sequence"/>
</dbReference>
<dbReference type="SUPFAM" id="SSF54001">
    <property type="entry name" value="Cysteine proteinases"/>
    <property type="match status" value="1"/>
</dbReference>